<dbReference type="PANTHER" id="PTHR34220">
    <property type="entry name" value="SENSOR HISTIDINE KINASE YPDA"/>
    <property type="match status" value="1"/>
</dbReference>
<dbReference type="GO" id="GO:0016020">
    <property type="term" value="C:membrane"/>
    <property type="evidence" value="ECO:0007669"/>
    <property type="project" value="InterPro"/>
</dbReference>
<dbReference type="RefSeq" id="WP_101497575.1">
    <property type="nucleotide sequence ID" value="NZ_LNJZ01000009.1"/>
</dbReference>
<dbReference type="GO" id="GO:0000155">
    <property type="term" value="F:phosphorelay sensor kinase activity"/>
    <property type="evidence" value="ECO:0007669"/>
    <property type="project" value="InterPro"/>
</dbReference>
<dbReference type="InterPro" id="IPR036890">
    <property type="entry name" value="HATPase_C_sf"/>
</dbReference>
<feature type="transmembrane region" description="Helical" evidence="1">
    <location>
        <begin position="87"/>
        <end position="106"/>
    </location>
</feature>
<evidence type="ECO:0000313" key="3">
    <source>
        <dbReference type="EMBL" id="TDQ36872.1"/>
    </source>
</evidence>
<dbReference type="AlphaFoldDB" id="A0A4R6TVZ3"/>
<keyword evidence="3" id="KW-0418">Kinase</keyword>
<feature type="transmembrane region" description="Helical" evidence="1">
    <location>
        <begin position="54"/>
        <end position="75"/>
    </location>
</feature>
<protein>
    <submittedName>
        <fullName evidence="3">Sensory transduction protein kinase AlgZ</fullName>
    </submittedName>
</protein>
<dbReference type="InterPro" id="IPR010559">
    <property type="entry name" value="Sig_transdc_His_kin_internal"/>
</dbReference>
<dbReference type="Proteomes" id="UP000294575">
    <property type="component" value="Unassembled WGS sequence"/>
</dbReference>
<evidence type="ECO:0000313" key="4">
    <source>
        <dbReference type="Proteomes" id="UP000294575"/>
    </source>
</evidence>
<organism evidence="3 4">
    <name type="scientific">Thiopseudomonas denitrificans</name>
    <dbReference type="NCBI Taxonomy" id="1501432"/>
    <lineage>
        <taxon>Bacteria</taxon>
        <taxon>Pseudomonadati</taxon>
        <taxon>Pseudomonadota</taxon>
        <taxon>Gammaproteobacteria</taxon>
        <taxon>Pseudomonadales</taxon>
        <taxon>Pseudomonadaceae</taxon>
        <taxon>Thiopseudomonas</taxon>
    </lineage>
</organism>
<evidence type="ECO:0000256" key="1">
    <source>
        <dbReference type="SAM" id="Phobius"/>
    </source>
</evidence>
<name>A0A4R6TVZ3_9GAMM</name>
<sequence>MNKHVPPRNGDTDFFLPELCRGEALLGLVLLAELLVMVLVLAEPGISGLDWSRLALVSFFVQWVVLLTVALLCPLRPWLMHLNSVHSSLLTCLLVVLVTLACTAASQYLEHFYQGVPREPADTVVYLKNALISLIMSAIVVRVLYLQSESRRQQRAELQARLQALQARIRPHFLFNSMNSIASLIELDAEQAERALLDLSDLFRAVLAQGDGPSSWQQEAGLARQYLSLEHYRLADRLQVEWHTGQLPDDLPIPHLTLQPLLENAILHGIQPLSAGGTIKVSARLDNGLFRLQLENPLPAQPGLHRGSGTALDNIRMRLVALFGPAASLTTHTGDGVFITKIQYPLPHVAAETPVKHESTDRRR</sequence>
<keyword evidence="1" id="KW-0472">Membrane</keyword>
<keyword evidence="1" id="KW-1133">Transmembrane helix</keyword>
<dbReference type="PANTHER" id="PTHR34220:SF7">
    <property type="entry name" value="SENSOR HISTIDINE KINASE YPDA"/>
    <property type="match status" value="1"/>
</dbReference>
<dbReference type="EMBL" id="SNYK01000010">
    <property type="protein sequence ID" value="TDQ36872.1"/>
    <property type="molecule type" value="Genomic_DNA"/>
</dbReference>
<comment type="caution">
    <text evidence="3">The sequence shown here is derived from an EMBL/GenBank/DDBJ whole genome shotgun (WGS) entry which is preliminary data.</text>
</comment>
<reference evidence="3 4" key="1">
    <citation type="submission" date="2019-03" db="EMBL/GenBank/DDBJ databases">
        <title>Genomic Encyclopedia of Type Strains, Phase IV (KMG-IV): sequencing the most valuable type-strain genomes for metagenomic binning, comparative biology and taxonomic classification.</title>
        <authorList>
            <person name="Goeker M."/>
        </authorList>
    </citation>
    <scope>NUCLEOTIDE SEQUENCE [LARGE SCALE GENOMIC DNA]</scope>
    <source>
        <strain evidence="3 4">DSM 28679</strain>
    </source>
</reference>
<keyword evidence="3" id="KW-0808">Transferase</keyword>
<feature type="domain" description="Signal transduction histidine kinase internal region" evidence="2">
    <location>
        <begin position="160"/>
        <end position="238"/>
    </location>
</feature>
<evidence type="ECO:0000259" key="2">
    <source>
        <dbReference type="Pfam" id="PF06580"/>
    </source>
</evidence>
<feature type="transmembrane region" description="Helical" evidence="1">
    <location>
        <begin position="126"/>
        <end position="145"/>
    </location>
</feature>
<dbReference type="Pfam" id="PF06580">
    <property type="entry name" value="His_kinase"/>
    <property type="match status" value="1"/>
</dbReference>
<keyword evidence="4" id="KW-1185">Reference proteome</keyword>
<feature type="transmembrane region" description="Helical" evidence="1">
    <location>
        <begin position="24"/>
        <end position="42"/>
    </location>
</feature>
<accession>A0A4R6TVZ3</accession>
<gene>
    <name evidence="3" type="ORF">DFQ45_11087</name>
</gene>
<dbReference type="Gene3D" id="3.30.565.10">
    <property type="entry name" value="Histidine kinase-like ATPase, C-terminal domain"/>
    <property type="match status" value="1"/>
</dbReference>
<proteinExistence type="predicted"/>
<keyword evidence="1" id="KW-0812">Transmembrane</keyword>
<dbReference type="OrthoDB" id="2514702at2"/>
<dbReference type="InterPro" id="IPR050640">
    <property type="entry name" value="Bact_2-comp_sensor_kinase"/>
</dbReference>